<accession>A0A8H4XII1</accession>
<dbReference type="GO" id="GO:0003677">
    <property type="term" value="F:DNA binding"/>
    <property type="evidence" value="ECO:0007669"/>
    <property type="project" value="InterPro"/>
</dbReference>
<reference evidence="4" key="1">
    <citation type="journal article" date="2020" name="BMC Genomics">
        <title>Correction to: Identification and distribution of gene clusters required for synthesis of sphingolipid metabolism inhibitors in diverse species of the filamentous fungus Fusarium.</title>
        <authorList>
            <person name="Kim H.S."/>
            <person name="Lohmar J.M."/>
            <person name="Busman M."/>
            <person name="Brown D.W."/>
            <person name="Naumann T.A."/>
            <person name="Divon H.H."/>
            <person name="Lysoe E."/>
            <person name="Uhlig S."/>
            <person name="Proctor R.H."/>
        </authorList>
    </citation>
    <scope>NUCLEOTIDE SEQUENCE</scope>
    <source>
        <strain evidence="4">NRRL 22465</strain>
    </source>
</reference>
<dbReference type="Pfam" id="PF04082">
    <property type="entry name" value="Fungal_trans"/>
    <property type="match status" value="1"/>
</dbReference>
<feature type="compositionally biased region" description="Basic and acidic residues" evidence="2">
    <location>
        <begin position="613"/>
        <end position="622"/>
    </location>
</feature>
<dbReference type="PANTHER" id="PTHR46910:SF23">
    <property type="entry name" value="THIAMINE REPRESSIBLE GENES REGULATORY PROTEIN THI1"/>
    <property type="match status" value="1"/>
</dbReference>
<evidence type="ECO:0000256" key="2">
    <source>
        <dbReference type="SAM" id="MobiDB-lite"/>
    </source>
</evidence>
<proteinExistence type="predicted"/>
<feature type="domain" description="Xylanolytic transcriptional activator regulatory" evidence="3">
    <location>
        <begin position="283"/>
        <end position="355"/>
    </location>
</feature>
<dbReference type="InterPro" id="IPR050987">
    <property type="entry name" value="AtrR-like"/>
</dbReference>
<evidence type="ECO:0000259" key="3">
    <source>
        <dbReference type="SMART" id="SM00906"/>
    </source>
</evidence>
<dbReference type="EMBL" id="JABEYC010000512">
    <property type="protein sequence ID" value="KAF4976627.1"/>
    <property type="molecule type" value="Genomic_DNA"/>
</dbReference>
<feature type="region of interest" description="Disordered" evidence="2">
    <location>
        <begin position="597"/>
        <end position="622"/>
    </location>
</feature>
<protein>
    <recommendedName>
        <fullName evidence="3">Xylanolytic transcriptional activator regulatory domain-containing protein</fullName>
    </recommendedName>
</protein>
<dbReference type="GO" id="GO:0008270">
    <property type="term" value="F:zinc ion binding"/>
    <property type="evidence" value="ECO:0007669"/>
    <property type="project" value="InterPro"/>
</dbReference>
<dbReference type="AlphaFoldDB" id="A0A8H4XII1"/>
<keyword evidence="1" id="KW-0539">Nucleus</keyword>
<sequence length="622" mass="69668">MSGLAGQDAAQEEDKSLQPPTTVPDLLEVERIQASEPVFRHFTGLEQLSRESLETITVTSLPNEGGDDGSSDGKDNGAMVAISSASSVHAEFSHLGFSRRVQQKVKDQLDGSLLESHSTTTAVDGTIPSTHVLSRDAVVLEAVSLFPPPQAAFALLNVFLNFAQTNYFYVDEETLRKRLDQFYSSSAPVDISDAPWVCTVLMVFALGTQFAHLYQASSRSLHMGITKDVYNVCQMIDDTLASAFYHKASNMIPDILAMASLESIQAFLLLGIYLLPVDPAGLTCTYFGIAIRTATQSNMHRKISDRISQREVELRTRIWWTAYTLERRICILHGRPVSISKLDIDANLPTDLVELQPKERTNPFQNHMAMLKLTNFMEDARDEILALKNSDKTQQAKAFQNLIQVKERLQNYWQSLPRDTYCRDLTLGKPLFLSNIHLALAYHLVHISIGRSFIFDEPDIKPYSEWLTLRRELVDDCVNSAVSTIDICQVLHDEGALSKSSYTEFSSCCAAVLVLVARCISKRDNQLGDVSTRGMELLKSMSMGVFPKSCEKRTVDAAFERLDHQEKEEAVRSDEYGYLQFRNWVALQQLVPGETMQLPKQDDPKLSISGDSSVDRKCLEKT</sequence>
<dbReference type="InterPro" id="IPR007219">
    <property type="entry name" value="XnlR_reg_dom"/>
</dbReference>
<dbReference type="OrthoDB" id="3266505at2759"/>
<dbReference type="CDD" id="cd12148">
    <property type="entry name" value="fungal_TF_MHR"/>
    <property type="match status" value="1"/>
</dbReference>
<dbReference type="SMART" id="SM00906">
    <property type="entry name" value="Fungal_trans"/>
    <property type="match status" value="1"/>
</dbReference>
<dbReference type="GO" id="GO:0003700">
    <property type="term" value="F:DNA-binding transcription factor activity"/>
    <property type="evidence" value="ECO:0007669"/>
    <property type="project" value="InterPro"/>
</dbReference>
<keyword evidence="5" id="KW-1185">Reference proteome</keyword>
<gene>
    <name evidence="4" type="ORF">FZEAL_6741</name>
</gene>
<reference evidence="4" key="2">
    <citation type="submission" date="2020-05" db="EMBL/GenBank/DDBJ databases">
        <authorList>
            <person name="Kim H.-S."/>
            <person name="Proctor R.H."/>
            <person name="Brown D.W."/>
        </authorList>
    </citation>
    <scope>NUCLEOTIDE SEQUENCE</scope>
    <source>
        <strain evidence="4">NRRL 22465</strain>
    </source>
</reference>
<comment type="caution">
    <text evidence="4">The sequence shown here is derived from an EMBL/GenBank/DDBJ whole genome shotgun (WGS) entry which is preliminary data.</text>
</comment>
<dbReference type="GO" id="GO:0006351">
    <property type="term" value="P:DNA-templated transcription"/>
    <property type="evidence" value="ECO:0007669"/>
    <property type="project" value="InterPro"/>
</dbReference>
<evidence type="ECO:0000313" key="4">
    <source>
        <dbReference type="EMBL" id="KAF4976627.1"/>
    </source>
</evidence>
<evidence type="ECO:0000313" key="5">
    <source>
        <dbReference type="Proteomes" id="UP000635477"/>
    </source>
</evidence>
<organism evidence="4 5">
    <name type="scientific">Fusarium zealandicum</name>
    <dbReference type="NCBI Taxonomy" id="1053134"/>
    <lineage>
        <taxon>Eukaryota</taxon>
        <taxon>Fungi</taxon>
        <taxon>Dikarya</taxon>
        <taxon>Ascomycota</taxon>
        <taxon>Pezizomycotina</taxon>
        <taxon>Sordariomycetes</taxon>
        <taxon>Hypocreomycetidae</taxon>
        <taxon>Hypocreales</taxon>
        <taxon>Nectriaceae</taxon>
        <taxon>Fusarium</taxon>
        <taxon>Fusarium staphyleae species complex</taxon>
    </lineage>
</organism>
<dbReference type="PANTHER" id="PTHR46910">
    <property type="entry name" value="TRANSCRIPTION FACTOR PDR1"/>
    <property type="match status" value="1"/>
</dbReference>
<evidence type="ECO:0000256" key="1">
    <source>
        <dbReference type="ARBA" id="ARBA00023242"/>
    </source>
</evidence>
<name>A0A8H4XII1_9HYPO</name>
<dbReference type="Proteomes" id="UP000635477">
    <property type="component" value="Unassembled WGS sequence"/>
</dbReference>
<feature type="region of interest" description="Disordered" evidence="2">
    <location>
        <begin position="1"/>
        <end position="24"/>
    </location>
</feature>